<protein>
    <recommendedName>
        <fullName evidence="2">Holliday junction resolvase RuvC</fullName>
    </recommendedName>
</protein>
<dbReference type="Gene3D" id="3.30.420.10">
    <property type="entry name" value="Ribonuclease H-like superfamily/Ribonuclease H"/>
    <property type="match status" value="1"/>
</dbReference>
<dbReference type="GO" id="GO:0003676">
    <property type="term" value="F:nucleic acid binding"/>
    <property type="evidence" value="ECO:0007669"/>
    <property type="project" value="InterPro"/>
</dbReference>
<proteinExistence type="predicted"/>
<dbReference type="InterPro" id="IPR036397">
    <property type="entry name" value="RNaseH_sf"/>
</dbReference>
<name>A0A0F9FMK7_9ZZZZ</name>
<comment type="caution">
    <text evidence="1">The sequence shown here is derived from an EMBL/GenBank/DDBJ whole genome shotgun (WGS) entry which is preliminary data.</text>
</comment>
<evidence type="ECO:0008006" key="2">
    <source>
        <dbReference type="Google" id="ProtNLM"/>
    </source>
</evidence>
<gene>
    <name evidence="1" type="ORF">LCGC14_1934260</name>
</gene>
<accession>A0A0F9FMK7</accession>
<evidence type="ECO:0000313" key="1">
    <source>
        <dbReference type="EMBL" id="KKL87483.1"/>
    </source>
</evidence>
<dbReference type="SUPFAM" id="SSF53098">
    <property type="entry name" value="Ribonuclease H-like"/>
    <property type="match status" value="1"/>
</dbReference>
<dbReference type="AlphaFoldDB" id="A0A0F9FMK7"/>
<sequence length="147" mass="16225">MLLALDPGNEIGWALLTKKGKLIETGSIKPQLSRLELVAALEVLPGDIEATQIAMEELIAYGTNTDSERFKVEGIIEYWAELEGKTIYPMHPGTVKKLITGKGNCRKADMRRALKDRVEIPGRSNAHIVDAVAVGLAYLIQHEDFLL</sequence>
<dbReference type="EMBL" id="LAZR01020822">
    <property type="protein sequence ID" value="KKL87483.1"/>
    <property type="molecule type" value="Genomic_DNA"/>
</dbReference>
<dbReference type="InterPro" id="IPR012337">
    <property type="entry name" value="RNaseH-like_sf"/>
</dbReference>
<organism evidence="1">
    <name type="scientific">marine sediment metagenome</name>
    <dbReference type="NCBI Taxonomy" id="412755"/>
    <lineage>
        <taxon>unclassified sequences</taxon>
        <taxon>metagenomes</taxon>
        <taxon>ecological metagenomes</taxon>
    </lineage>
</organism>
<reference evidence="1" key="1">
    <citation type="journal article" date="2015" name="Nature">
        <title>Complex archaea that bridge the gap between prokaryotes and eukaryotes.</title>
        <authorList>
            <person name="Spang A."/>
            <person name="Saw J.H."/>
            <person name="Jorgensen S.L."/>
            <person name="Zaremba-Niedzwiedzka K."/>
            <person name="Martijn J."/>
            <person name="Lind A.E."/>
            <person name="van Eijk R."/>
            <person name="Schleper C."/>
            <person name="Guy L."/>
            <person name="Ettema T.J."/>
        </authorList>
    </citation>
    <scope>NUCLEOTIDE SEQUENCE</scope>
</reference>